<comment type="caution">
    <text evidence="4">The sequence shown here is derived from an EMBL/GenBank/DDBJ whole genome shotgun (WGS) entry which is preliminary data.</text>
</comment>
<feature type="region of interest" description="Disordered" evidence="2">
    <location>
        <begin position="1"/>
        <end position="79"/>
    </location>
</feature>
<dbReference type="InterPro" id="IPR011992">
    <property type="entry name" value="EF-hand-dom_pair"/>
</dbReference>
<feature type="compositionally biased region" description="Basic residues" evidence="2">
    <location>
        <begin position="70"/>
        <end position="79"/>
    </location>
</feature>
<feature type="domain" description="EF-hand" evidence="3">
    <location>
        <begin position="1110"/>
        <end position="1145"/>
    </location>
</feature>
<dbReference type="Gene3D" id="1.10.238.10">
    <property type="entry name" value="EF-hand"/>
    <property type="match status" value="1"/>
</dbReference>
<evidence type="ECO:0000256" key="2">
    <source>
        <dbReference type="SAM" id="MobiDB-lite"/>
    </source>
</evidence>
<gene>
    <name evidence="4" type="ORF">CCMP2556_LOCUS18874</name>
</gene>
<proteinExistence type="predicted"/>
<dbReference type="Gene3D" id="3.80.10.10">
    <property type="entry name" value="Ribonuclease Inhibitor"/>
    <property type="match status" value="3"/>
</dbReference>
<evidence type="ECO:0000313" key="5">
    <source>
        <dbReference type="Proteomes" id="UP001642484"/>
    </source>
</evidence>
<dbReference type="PROSITE" id="PS00018">
    <property type="entry name" value="EF_HAND_1"/>
    <property type="match status" value="1"/>
</dbReference>
<evidence type="ECO:0000259" key="3">
    <source>
        <dbReference type="PROSITE" id="PS50222"/>
    </source>
</evidence>
<dbReference type="InterPro" id="IPR032675">
    <property type="entry name" value="LRR_dom_sf"/>
</dbReference>
<organism evidence="4 5">
    <name type="scientific">Durusdinium trenchii</name>
    <dbReference type="NCBI Taxonomy" id="1381693"/>
    <lineage>
        <taxon>Eukaryota</taxon>
        <taxon>Sar</taxon>
        <taxon>Alveolata</taxon>
        <taxon>Dinophyceae</taxon>
        <taxon>Suessiales</taxon>
        <taxon>Symbiodiniaceae</taxon>
        <taxon>Durusdinium</taxon>
    </lineage>
</organism>
<dbReference type="InterPro" id="IPR018247">
    <property type="entry name" value="EF_Hand_1_Ca_BS"/>
</dbReference>
<reference evidence="4 5" key="1">
    <citation type="submission" date="2024-02" db="EMBL/GenBank/DDBJ databases">
        <authorList>
            <person name="Chen Y."/>
            <person name="Shah S."/>
            <person name="Dougan E. K."/>
            <person name="Thang M."/>
            <person name="Chan C."/>
        </authorList>
    </citation>
    <scope>NUCLEOTIDE SEQUENCE [LARGE SCALE GENOMIC DNA]</scope>
</reference>
<dbReference type="SUPFAM" id="SSF47473">
    <property type="entry name" value="EF-hand"/>
    <property type="match status" value="1"/>
</dbReference>
<dbReference type="EMBL" id="CAXAMN010010890">
    <property type="protein sequence ID" value="CAK9032987.1"/>
    <property type="molecule type" value="Genomic_DNA"/>
</dbReference>
<name>A0ABP0L2H9_9DINO</name>
<evidence type="ECO:0000256" key="1">
    <source>
        <dbReference type="ARBA" id="ARBA00022837"/>
    </source>
</evidence>
<feature type="compositionally biased region" description="Low complexity" evidence="2">
    <location>
        <begin position="15"/>
        <end position="24"/>
    </location>
</feature>
<sequence>MSETSEILTDPDIGSPQKSPSPSSSEDENPSGVKDFLQRTAAWARSHPLSQQVKRDDSSSSSESDPGVRMKGRAALRRAVKERKAIEEMRRESMHGKLMQVLTSFWTRDQHPDWSVAAKDILRKHVDQIQDTCREAKRLKHTCEALVLLCAEDYQTRLKNKVDDVQKKQMWDDYKARALLQVPQQPRIVPYTGYDPKTAQTPRQRKVVKLPKSGERNQPPFTSRTRGAVGRLVLLDQGQLSPRGKYLQVCTQHGIRPALEPLMAGQSNNLSMANQNLTDHDVLALLPVIEDAQNLNAVNFSGNSRLSDQALIPLFRAFSTSAATLRHLSLQGVAMGPAAQQMLAELLMSRAGFVKLASLDLREVSLQRKGFQSLAQSIAQHRGLTDLNLSSTGFVPCGPDGKTCISLLMQCPQLSKLDLSWNCLDTPALLQLGQALSSRRALQHLNLAAAARRSSTDRDLPIEHFLELLAMNRALLQLDISMNHMDYRAALILEDALERTCIRTLSLKDNPLGQTGLRSILRLLCGKESGLCFLSMSGCYRGGAEKEAKIFNFVNPSGRYELDLTSPYDRSLLRMLYKKCERIGQAATSAFQEVSFKGPFHHPEKKDGRYQVPETGRLNFTFACDWRFNDEECWNYGRAIHLNWTSHRFFPRIHKTAQLLHQWRLATDDPETQTTILEVLGKDFVVSSALLREMCALQPDQLPAVLNKLMHCVNGGISSQYLAMMMAPTVKTYLRVVDSVKKLISWTPENPTGNYYLDLANPADFALSEQILVLNHWEIMIEENLGYVDSSQYGNQCHLRNMCYAGRKLPFQDVKQFILPMSDSFSFDYVSCKRPNGTEPTLDVDEFQKFLKSLARRNSLDTKLRLQVLRSVGWLLYLKAYQLRLLLGIFEDEFRSICAASLLFRVVDMQNEKIFRCAFDATQFSLLQKSVGYLACFPYIQPEQWTVDLDLTQYDQRRVVQCLWTLAEKERMDNLTQIVYLSAEKVQLNNADWVPPISWCSVENVPTSGHMKVTYRGGKDIMSWPTRKKLYEQFTHGQLQGSSADVNWWSSLKEAPKEVVQFLQLLLRRFKDFDQAFTFIDGVKGNGVINLKELTERVQRMGYKEFQGAAAVPLIQKVFRFLDPDNSGSISRKEWSTMSDLQKEVLQQLEEFAIFLHREFPFARDGKLQNVWPLIDRGGLGKMPRKRFKAALQEELGFFGAAGVLAEFLDVDQKGFVCAEDLLQLRRFTRGPRSHSFSELDPETIKREPTQRKGARRKSVI</sequence>
<dbReference type="SUPFAM" id="SSF52047">
    <property type="entry name" value="RNI-like"/>
    <property type="match status" value="1"/>
</dbReference>
<dbReference type="CDD" id="cd00051">
    <property type="entry name" value="EFh"/>
    <property type="match status" value="1"/>
</dbReference>
<dbReference type="Pfam" id="PF13202">
    <property type="entry name" value="EF-hand_5"/>
    <property type="match status" value="1"/>
</dbReference>
<feature type="region of interest" description="Disordered" evidence="2">
    <location>
        <begin position="1232"/>
        <end position="1261"/>
    </location>
</feature>
<dbReference type="InterPro" id="IPR052394">
    <property type="entry name" value="LRR-containing"/>
</dbReference>
<dbReference type="PANTHER" id="PTHR24114">
    <property type="entry name" value="LEUCINE RICH REPEAT FAMILY PROTEIN"/>
    <property type="match status" value="1"/>
</dbReference>
<dbReference type="Proteomes" id="UP001642484">
    <property type="component" value="Unassembled WGS sequence"/>
</dbReference>
<keyword evidence="5" id="KW-1185">Reference proteome</keyword>
<evidence type="ECO:0000313" key="4">
    <source>
        <dbReference type="EMBL" id="CAK9032987.1"/>
    </source>
</evidence>
<keyword evidence="1" id="KW-0106">Calcium</keyword>
<protein>
    <recommendedName>
        <fullName evidence="3">EF-hand domain-containing protein</fullName>
    </recommendedName>
</protein>
<dbReference type="PROSITE" id="PS50222">
    <property type="entry name" value="EF_HAND_2"/>
    <property type="match status" value="1"/>
</dbReference>
<accession>A0ABP0L2H9</accession>
<dbReference type="PANTHER" id="PTHR24114:SF2">
    <property type="entry name" value="F-BOX DOMAIN-CONTAINING PROTEIN-RELATED"/>
    <property type="match status" value="1"/>
</dbReference>
<dbReference type="InterPro" id="IPR002048">
    <property type="entry name" value="EF_hand_dom"/>
</dbReference>
<dbReference type="SMART" id="SM00368">
    <property type="entry name" value="LRR_RI"/>
    <property type="match status" value="4"/>
</dbReference>